<accession>D3BKH8</accession>
<dbReference type="InterPro" id="IPR002893">
    <property type="entry name" value="Znf_MYND"/>
</dbReference>
<dbReference type="RefSeq" id="XP_020430533.1">
    <property type="nucleotide sequence ID" value="XM_020579858.1"/>
</dbReference>
<dbReference type="AlphaFoldDB" id="D3BKH8"/>
<dbReference type="FunCoup" id="D3BKH8">
    <property type="interactions" value="583"/>
</dbReference>
<dbReference type="InParanoid" id="D3BKH8"/>
<dbReference type="PANTHER" id="PTHR12298">
    <property type="entry name" value="PCDC2 PROGRAMMED CELL DEATH PROTEIN 2 -RELATED"/>
    <property type="match status" value="1"/>
</dbReference>
<feature type="compositionally biased region" description="Acidic residues" evidence="5">
    <location>
        <begin position="228"/>
        <end position="247"/>
    </location>
</feature>
<dbReference type="PROSITE" id="PS01360">
    <property type="entry name" value="ZF_MYND_1"/>
    <property type="match status" value="1"/>
</dbReference>
<evidence type="ECO:0000256" key="2">
    <source>
        <dbReference type="ARBA" id="ARBA00022771"/>
    </source>
</evidence>
<keyword evidence="2 4" id="KW-0863">Zinc-finger</keyword>
<dbReference type="EMBL" id="ADBJ01000038">
    <property type="protein sequence ID" value="EFA78408.1"/>
    <property type="molecule type" value="Genomic_DNA"/>
</dbReference>
<sequence length="414" mass="48045">MTDSNKIHKPLVTLGFQETDFDQDELTSDFFPNKVGGKPVSSWLSWLDLGNLPLNSDFKCDVCEEQMSFLLQFYAPWSDHARTYHRMLFVFCCQKARCHRYRVFRSQLPKVNDYYEADQEDRRYEEGFAVSKTKQDARQPQCTFCGCAAPTRCGNCRRVHYCGKDHQSRDWELGHREQCKQNNHTLAKRKAEFHYKEFLIVCDDIEQTPVVLVTNKHTNQDGGQDDGGHDEDEVEDDYESEEEEDGETASAAPGKELALREGDSGNVTMDHEALENYQDYLAETGKDNEFSEKTFTNLKDRQLAIFKQTTSSDRDQILRYCRDVNYQTLWVSEKNVPTDSDIPCCPNCNGERSLEMQILPQLLYFLDIDSNQVSSIHDIDFGILSIYTCKNSCEYDNKTKGIQEEFIWKQDFTK</sequence>
<dbReference type="Pfam" id="PF01753">
    <property type="entry name" value="zf-MYND"/>
    <property type="match status" value="1"/>
</dbReference>
<dbReference type="PANTHER" id="PTHR12298:SF4">
    <property type="entry name" value="PROGRAMMED CELL DEATH PROTEIN 2"/>
    <property type="match status" value="1"/>
</dbReference>
<organism evidence="7 8">
    <name type="scientific">Heterostelium pallidum (strain ATCC 26659 / Pp 5 / PN500)</name>
    <name type="common">Cellular slime mold</name>
    <name type="synonym">Polysphondylium pallidum</name>
    <dbReference type="NCBI Taxonomy" id="670386"/>
    <lineage>
        <taxon>Eukaryota</taxon>
        <taxon>Amoebozoa</taxon>
        <taxon>Evosea</taxon>
        <taxon>Eumycetozoa</taxon>
        <taxon>Dictyostelia</taxon>
        <taxon>Acytosteliales</taxon>
        <taxon>Acytosteliaceae</taxon>
        <taxon>Heterostelium</taxon>
    </lineage>
</organism>
<dbReference type="SUPFAM" id="SSF144232">
    <property type="entry name" value="HIT/MYND zinc finger-like"/>
    <property type="match status" value="1"/>
</dbReference>
<keyword evidence="3" id="KW-0862">Zinc</keyword>
<dbReference type="Proteomes" id="UP000001396">
    <property type="component" value="Unassembled WGS sequence"/>
</dbReference>
<dbReference type="GO" id="GO:0005737">
    <property type="term" value="C:cytoplasm"/>
    <property type="evidence" value="ECO:0007669"/>
    <property type="project" value="InterPro"/>
</dbReference>
<evidence type="ECO:0000259" key="6">
    <source>
        <dbReference type="PROSITE" id="PS50865"/>
    </source>
</evidence>
<evidence type="ECO:0000256" key="3">
    <source>
        <dbReference type="ARBA" id="ARBA00022833"/>
    </source>
</evidence>
<reference evidence="7 8" key="1">
    <citation type="journal article" date="2011" name="Genome Res.">
        <title>Phylogeny-wide analysis of social amoeba genomes highlights ancient origins for complex intercellular communication.</title>
        <authorList>
            <person name="Heidel A.J."/>
            <person name="Lawal H.M."/>
            <person name="Felder M."/>
            <person name="Schilde C."/>
            <person name="Helps N.R."/>
            <person name="Tunggal B."/>
            <person name="Rivero F."/>
            <person name="John U."/>
            <person name="Schleicher M."/>
            <person name="Eichinger L."/>
            <person name="Platzer M."/>
            <person name="Noegel A.A."/>
            <person name="Schaap P."/>
            <person name="Gloeckner G."/>
        </authorList>
    </citation>
    <scope>NUCLEOTIDE SEQUENCE [LARGE SCALE GENOMIC DNA]</scope>
    <source>
        <strain evidence="8">ATCC 26659 / Pp 5 / PN500</strain>
    </source>
</reference>
<dbReference type="InterPro" id="IPR007320">
    <property type="entry name" value="PDCD2_C"/>
</dbReference>
<dbReference type="GO" id="GO:0008270">
    <property type="term" value="F:zinc ion binding"/>
    <property type="evidence" value="ECO:0007669"/>
    <property type="project" value="UniProtKB-KW"/>
</dbReference>
<keyword evidence="8" id="KW-1185">Reference proteome</keyword>
<dbReference type="Pfam" id="PF04194">
    <property type="entry name" value="PDCD2_C"/>
    <property type="match status" value="1"/>
</dbReference>
<proteinExistence type="predicted"/>
<evidence type="ECO:0000256" key="5">
    <source>
        <dbReference type="SAM" id="MobiDB-lite"/>
    </source>
</evidence>
<feature type="domain" description="MYND-type" evidence="6">
    <location>
        <begin position="142"/>
        <end position="179"/>
    </location>
</feature>
<dbReference type="PROSITE" id="PS50865">
    <property type="entry name" value="ZF_MYND_2"/>
    <property type="match status" value="1"/>
</dbReference>
<evidence type="ECO:0000256" key="4">
    <source>
        <dbReference type="PROSITE-ProRule" id="PRU00134"/>
    </source>
</evidence>
<dbReference type="OMA" id="HQVIRYS"/>
<evidence type="ECO:0000313" key="7">
    <source>
        <dbReference type="EMBL" id="EFA78408.1"/>
    </source>
</evidence>
<evidence type="ECO:0000256" key="1">
    <source>
        <dbReference type="ARBA" id="ARBA00022723"/>
    </source>
</evidence>
<dbReference type="GeneID" id="31364535"/>
<evidence type="ECO:0000313" key="8">
    <source>
        <dbReference type="Proteomes" id="UP000001396"/>
    </source>
</evidence>
<dbReference type="Gene3D" id="6.10.140.2220">
    <property type="match status" value="1"/>
</dbReference>
<name>D3BKH8_HETP5</name>
<keyword evidence="1" id="KW-0479">Metal-binding</keyword>
<feature type="region of interest" description="Disordered" evidence="5">
    <location>
        <begin position="216"/>
        <end position="257"/>
    </location>
</feature>
<dbReference type="GO" id="GO:0005634">
    <property type="term" value="C:nucleus"/>
    <property type="evidence" value="ECO:0007669"/>
    <property type="project" value="TreeGrafter"/>
</dbReference>
<protein>
    <recommendedName>
        <fullName evidence="6">MYND-type domain-containing protein</fullName>
    </recommendedName>
</protein>
<comment type="caution">
    <text evidence="7">The sequence shown here is derived from an EMBL/GenBank/DDBJ whole genome shotgun (WGS) entry which is preliminary data.</text>
</comment>
<dbReference type="STRING" id="670386.D3BKH8"/>
<gene>
    <name evidence="7" type="ORF">PPL_09059</name>
</gene>